<dbReference type="InterPro" id="IPR043502">
    <property type="entry name" value="DNA/RNA_pol_sf"/>
</dbReference>
<dbReference type="PROSITE" id="PS50878">
    <property type="entry name" value="RT_POL"/>
    <property type="match status" value="1"/>
</dbReference>
<dbReference type="CDD" id="cd01647">
    <property type="entry name" value="RT_LTR"/>
    <property type="match status" value="1"/>
</dbReference>
<dbReference type="PANTHER" id="PTHR33064">
    <property type="entry name" value="POL PROTEIN"/>
    <property type="match status" value="1"/>
</dbReference>
<dbReference type="AlphaFoldDB" id="A0AAV4NCY3"/>
<comment type="caution">
    <text evidence="2">The sequence shown here is derived from an EMBL/GenBank/DDBJ whole genome shotgun (WGS) entry which is preliminary data.</text>
</comment>
<sequence>MSLPTVSSVVVDPNAAHATLTLANLDMVMHVNFFTLNGRDVPVEIAWVHLREGYPDNVQLVVVDLTDCPFTAHDCRENKYISRRDHAVQWPLKKPTHRGCVQKIIKLKDVKGYMSQFNVVDSHHGWPLSIGTCGYRQEKFLKEYCGLNSVVDLYRECPHHMPMSVDMEASWANVPISPRFHKGFHRERNAKCSRYIVWYFGRCIHDQQRKLAWKVEQGPLEMFCEEKDNTTRLCVDYRKVNRKLVKDRFPLPLIDDVLDKLQDAKVYTPLDLKNGFFHVAVDEESRKFTSFVVPDGQYEFNKVPFGLSTSPSVFQRYVYSIFRHLMNKGIVITYMDDLIIPSEDEVEGHIVENGTIRPSPAKTLAVKRFPVPTNVKRVQSFLGLTSYFRKFIPEYSKIAKPLSDLLRKDHPFTMGQDQIDAFEKLKDLLTRSPVLTIFKQGRTTELHTDASKYGYGAV</sequence>
<gene>
    <name evidence="2" type="primary">pol</name>
    <name evidence="2" type="ORF">CDAR_12781</name>
</gene>
<accession>A0AAV4NCY3</accession>
<dbReference type="EMBL" id="BPLQ01001381">
    <property type="protein sequence ID" value="GIX81282.1"/>
    <property type="molecule type" value="Genomic_DNA"/>
</dbReference>
<dbReference type="InterPro" id="IPR041577">
    <property type="entry name" value="RT_RNaseH_2"/>
</dbReference>
<dbReference type="SUPFAM" id="SSF56672">
    <property type="entry name" value="DNA/RNA polymerases"/>
    <property type="match status" value="1"/>
</dbReference>
<evidence type="ECO:0000313" key="3">
    <source>
        <dbReference type="Proteomes" id="UP001054837"/>
    </source>
</evidence>
<evidence type="ECO:0000313" key="2">
    <source>
        <dbReference type="EMBL" id="GIX81282.1"/>
    </source>
</evidence>
<dbReference type="Pfam" id="PF17919">
    <property type="entry name" value="RT_RNaseH_2"/>
    <property type="match status" value="1"/>
</dbReference>
<dbReference type="Gene3D" id="3.30.70.270">
    <property type="match status" value="2"/>
</dbReference>
<dbReference type="InterPro" id="IPR051320">
    <property type="entry name" value="Viral_Replic_Matur_Polypro"/>
</dbReference>
<dbReference type="Pfam" id="PF00078">
    <property type="entry name" value="RVT_1"/>
    <property type="match status" value="1"/>
</dbReference>
<dbReference type="InterPro" id="IPR000477">
    <property type="entry name" value="RT_dom"/>
</dbReference>
<feature type="domain" description="Reverse transcriptase" evidence="1">
    <location>
        <begin position="204"/>
        <end position="386"/>
    </location>
</feature>
<protein>
    <submittedName>
        <fullName evidence="2">Retrovirus-related Pol polyprotein from transposon 297</fullName>
    </submittedName>
</protein>
<dbReference type="InterPro" id="IPR043128">
    <property type="entry name" value="Rev_trsase/Diguanyl_cyclase"/>
</dbReference>
<reference evidence="2 3" key="1">
    <citation type="submission" date="2021-06" db="EMBL/GenBank/DDBJ databases">
        <title>Caerostris darwini draft genome.</title>
        <authorList>
            <person name="Kono N."/>
            <person name="Arakawa K."/>
        </authorList>
    </citation>
    <scope>NUCLEOTIDE SEQUENCE [LARGE SCALE GENOMIC DNA]</scope>
</reference>
<dbReference type="PANTHER" id="PTHR33064:SF37">
    <property type="entry name" value="RIBONUCLEASE H"/>
    <property type="match status" value="1"/>
</dbReference>
<dbReference type="Proteomes" id="UP001054837">
    <property type="component" value="Unassembled WGS sequence"/>
</dbReference>
<evidence type="ECO:0000259" key="1">
    <source>
        <dbReference type="PROSITE" id="PS50878"/>
    </source>
</evidence>
<keyword evidence="3" id="KW-1185">Reference proteome</keyword>
<dbReference type="Gene3D" id="3.10.10.10">
    <property type="entry name" value="HIV Type 1 Reverse Transcriptase, subunit A, domain 1"/>
    <property type="match status" value="1"/>
</dbReference>
<name>A0AAV4NCY3_9ARAC</name>
<organism evidence="2 3">
    <name type="scientific">Caerostris darwini</name>
    <dbReference type="NCBI Taxonomy" id="1538125"/>
    <lineage>
        <taxon>Eukaryota</taxon>
        <taxon>Metazoa</taxon>
        <taxon>Ecdysozoa</taxon>
        <taxon>Arthropoda</taxon>
        <taxon>Chelicerata</taxon>
        <taxon>Arachnida</taxon>
        <taxon>Araneae</taxon>
        <taxon>Araneomorphae</taxon>
        <taxon>Entelegynae</taxon>
        <taxon>Araneoidea</taxon>
        <taxon>Araneidae</taxon>
        <taxon>Caerostris</taxon>
    </lineage>
</organism>
<dbReference type="GO" id="GO:0071897">
    <property type="term" value="P:DNA biosynthetic process"/>
    <property type="evidence" value="ECO:0007669"/>
    <property type="project" value="UniProtKB-ARBA"/>
</dbReference>
<dbReference type="FunFam" id="3.30.70.270:FF:000026">
    <property type="entry name" value="Transposon Ty3-G Gag-Pol polyprotein"/>
    <property type="match status" value="1"/>
</dbReference>
<proteinExistence type="predicted"/>